<keyword evidence="5 6" id="KW-0720">Serine protease</keyword>
<name>N4UHN6_FUSC1</name>
<dbReference type="STRING" id="1229664.N4UHN6"/>
<dbReference type="CDD" id="cd04077">
    <property type="entry name" value="Peptidases_S8_PCSK9_ProteinaseK_like"/>
    <property type="match status" value="1"/>
</dbReference>
<dbReference type="GO" id="GO:0005576">
    <property type="term" value="C:extracellular region"/>
    <property type="evidence" value="ECO:0007669"/>
    <property type="project" value="UniProtKB-ARBA"/>
</dbReference>
<feature type="domain" description="Inhibitor I9" evidence="9">
    <location>
        <begin position="20"/>
        <end position="55"/>
    </location>
</feature>
<feature type="domain" description="Peptidase S8/S53" evidence="8">
    <location>
        <begin position="101"/>
        <end position="306"/>
    </location>
</feature>
<dbReference type="PROSITE" id="PS00138">
    <property type="entry name" value="SUBTILASE_SER"/>
    <property type="match status" value="1"/>
</dbReference>
<dbReference type="OrthoDB" id="206201at2759"/>
<dbReference type="PANTHER" id="PTHR43806">
    <property type="entry name" value="PEPTIDASE S8"/>
    <property type="match status" value="1"/>
</dbReference>
<proteinExistence type="inferred from homology"/>
<evidence type="ECO:0000256" key="6">
    <source>
        <dbReference type="PROSITE-ProRule" id="PRU01240"/>
    </source>
</evidence>
<sequence>METNAVSKAVASTVTKIVSNADYTYSNLFNGFSASLTKSELKDLLNDPNIDFIEKVSNMHGASTQKNAPWGLARISNKLPGKDHTTYTYDESACEGTCTYVLDTGIEVDHPEFEGRARFVQNFVDNADLDANGHGTHIAGTIGSKTYGVAKKTQLFAVKVLNEYTAGQTSGILAGMDFIVEDAATRNCPKGIVVNMSVSVASSPAINAAARYIVNSGYFLAVAAGNDDTDASRVSPSNEPMACTVGATAQNDTRASFSNYGVSVDVFAPGVDIKSTWIKGGVKLESGTSMATPHVTGLAAYLLGLKDIKASELCNLIASMSLKDVMKGIPENTVNLLIQNGEAINTSLTVRSDFTGVAGLGIGRVDCWGASYLRNVLTHGSTHITTKQGNKTLPTELWIDIPDLSELYVSKNTYKTEPTLICNVLEEWKECEELTNGDLVNVYEKCLKDPAVEEDMEPFFRITKTARENAYSIPVSHLRFQGYFLFHNIEVPDIIARLENGNCSLCLGDQSLDIYLYNTRENASFFCGAVLSQDNCGHDAICPLCLGAEYANEYLDVMNGKCEDRWSDDEEEEEEDTQEEKMAKARFRKRLREIRGARVLSSLG</sequence>
<evidence type="ECO:0000256" key="3">
    <source>
        <dbReference type="ARBA" id="ARBA00022729"/>
    </source>
</evidence>
<keyword evidence="3" id="KW-0732">Signal</keyword>
<organism evidence="10 11">
    <name type="scientific">Fusarium oxysporum f. sp. cubense (strain race 1)</name>
    <name type="common">Panama disease fungus</name>
    <dbReference type="NCBI Taxonomy" id="1229664"/>
    <lineage>
        <taxon>Eukaryota</taxon>
        <taxon>Fungi</taxon>
        <taxon>Dikarya</taxon>
        <taxon>Ascomycota</taxon>
        <taxon>Pezizomycotina</taxon>
        <taxon>Sordariomycetes</taxon>
        <taxon>Hypocreomycetidae</taxon>
        <taxon>Hypocreales</taxon>
        <taxon>Nectriaceae</taxon>
        <taxon>Fusarium</taxon>
        <taxon>Fusarium oxysporum species complex</taxon>
    </lineage>
</organism>
<keyword evidence="2 6" id="KW-0645">Protease</keyword>
<dbReference type="PROSITE" id="PS00137">
    <property type="entry name" value="SUBTILASE_HIS"/>
    <property type="match status" value="1"/>
</dbReference>
<evidence type="ECO:0000313" key="11">
    <source>
        <dbReference type="Proteomes" id="UP000016928"/>
    </source>
</evidence>
<feature type="active site" description="Charge relay system" evidence="6">
    <location>
        <position position="103"/>
    </location>
</feature>
<dbReference type="SUPFAM" id="SSF54897">
    <property type="entry name" value="Protease propeptides/inhibitors"/>
    <property type="match status" value="1"/>
</dbReference>
<dbReference type="GO" id="GO:0004252">
    <property type="term" value="F:serine-type endopeptidase activity"/>
    <property type="evidence" value="ECO:0007669"/>
    <property type="project" value="UniProtKB-UniRule"/>
</dbReference>
<dbReference type="Gene3D" id="3.30.70.80">
    <property type="entry name" value="Peptidase S8 propeptide/proteinase inhibitor I9"/>
    <property type="match status" value="1"/>
</dbReference>
<dbReference type="GO" id="GO:0006508">
    <property type="term" value="P:proteolysis"/>
    <property type="evidence" value="ECO:0007669"/>
    <property type="project" value="UniProtKB-KW"/>
</dbReference>
<dbReference type="InterPro" id="IPR036852">
    <property type="entry name" value="Peptidase_S8/S53_dom_sf"/>
</dbReference>
<dbReference type="PROSITE" id="PS51892">
    <property type="entry name" value="SUBTILASE"/>
    <property type="match status" value="1"/>
</dbReference>
<dbReference type="InterPro" id="IPR023828">
    <property type="entry name" value="Peptidase_S8_Ser-AS"/>
</dbReference>
<comment type="similarity">
    <text evidence="1 6 7">Belongs to the peptidase S8 family.</text>
</comment>
<evidence type="ECO:0000259" key="9">
    <source>
        <dbReference type="Pfam" id="PF05922"/>
    </source>
</evidence>
<dbReference type="InterPro" id="IPR015500">
    <property type="entry name" value="Peptidase_S8_subtilisin-rel"/>
</dbReference>
<evidence type="ECO:0000256" key="4">
    <source>
        <dbReference type="ARBA" id="ARBA00022801"/>
    </source>
</evidence>
<feature type="active site" description="Charge relay system" evidence="6">
    <location>
        <position position="289"/>
    </location>
</feature>
<evidence type="ECO:0000256" key="1">
    <source>
        <dbReference type="ARBA" id="ARBA00011073"/>
    </source>
</evidence>
<dbReference type="InterPro" id="IPR022398">
    <property type="entry name" value="Peptidase_S8_His-AS"/>
</dbReference>
<dbReference type="InterPro" id="IPR050131">
    <property type="entry name" value="Peptidase_S8_subtilisin-like"/>
</dbReference>
<dbReference type="InterPro" id="IPR037045">
    <property type="entry name" value="S8pro/Inhibitor_I9_sf"/>
</dbReference>
<dbReference type="PRINTS" id="PR00723">
    <property type="entry name" value="SUBTILISIN"/>
</dbReference>
<evidence type="ECO:0000259" key="8">
    <source>
        <dbReference type="Pfam" id="PF00082"/>
    </source>
</evidence>
<dbReference type="VEuPathDB" id="FungiDB:FOC1_g10011881"/>
<dbReference type="HOGENOM" id="CLU_451996_0_0_1"/>
<accession>N4UHN6</accession>
<feature type="active site" description="Charge relay system" evidence="6">
    <location>
        <position position="134"/>
    </location>
</feature>
<dbReference type="InterPro" id="IPR010259">
    <property type="entry name" value="S8pro/Inhibitor_I9"/>
</dbReference>
<protein>
    <submittedName>
        <fullName evidence="10">Cuticle-degrading protease</fullName>
    </submittedName>
</protein>
<dbReference type="Gene3D" id="3.40.50.200">
    <property type="entry name" value="Peptidase S8/S53 domain"/>
    <property type="match status" value="1"/>
</dbReference>
<evidence type="ECO:0000313" key="10">
    <source>
        <dbReference type="EMBL" id="ENH69525.1"/>
    </source>
</evidence>
<reference evidence="11" key="2">
    <citation type="journal article" date="2014" name="PLoS ONE">
        <title>Genome and Transcriptome Analysis of the Fungal Pathogen Fusarium oxysporum f. sp. cubense Causing Banana Vascular Wilt Disease.</title>
        <authorList>
            <person name="Guo L."/>
            <person name="Han L."/>
            <person name="Yang L."/>
            <person name="Zeng H."/>
            <person name="Fan D."/>
            <person name="Zhu Y."/>
            <person name="Feng Y."/>
            <person name="Wang G."/>
            <person name="Peng C."/>
            <person name="Jiang X."/>
            <person name="Zhou D."/>
            <person name="Ni P."/>
            <person name="Liang C."/>
            <person name="Liu L."/>
            <person name="Wang J."/>
            <person name="Mao C."/>
            <person name="Fang X."/>
            <person name="Peng M."/>
            <person name="Huang J."/>
        </authorList>
    </citation>
    <scope>NUCLEOTIDE SEQUENCE [LARGE SCALE GENOMIC DNA]</scope>
    <source>
        <strain evidence="11">race 1</strain>
    </source>
</reference>
<dbReference type="PANTHER" id="PTHR43806:SF58">
    <property type="entry name" value="ALKALINE PROTEASE 1-RELATED"/>
    <property type="match status" value="1"/>
</dbReference>
<gene>
    <name evidence="10" type="ORF">FOC1_g10011881</name>
</gene>
<dbReference type="AlphaFoldDB" id="N4UHN6"/>
<evidence type="ECO:0000256" key="7">
    <source>
        <dbReference type="RuleBase" id="RU003355"/>
    </source>
</evidence>
<keyword evidence="4 6" id="KW-0378">Hydrolase</keyword>
<dbReference type="Proteomes" id="UP000016928">
    <property type="component" value="Unassembled WGS sequence"/>
</dbReference>
<dbReference type="Pfam" id="PF05922">
    <property type="entry name" value="Inhibitor_I9"/>
    <property type="match status" value="1"/>
</dbReference>
<dbReference type="InterPro" id="IPR023827">
    <property type="entry name" value="Peptidase_S8_Asp-AS"/>
</dbReference>
<dbReference type="InterPro" id="IPR000209">
    <property type="entry name" value="Peptidase_S8/S53_dom"/>
</dbReference>
<evidence type="ECO:0000256" key="2">
    <source>
        <dbReference type="ARBA" id="ARBA00022670"/>
    </source>
</evidence>
<evidence type="ECO:0000256" key="5">
    <source>
        <dbReference type="ARBA" id="ARBA00022825"/>
    </source>
</evidence>
<reference evidence="11" key="1">
    <citation type="submission" date="2012-09" db="EMBL/GenBank/DDBJ databases">
        <title>Genome sequencing and comparative transcriptomics of race 1 and race 4 of banana pathogen: Fusarium oxysporum f. sp. cubense.</title>
        <authorList>
            <person name="Fang X."/>
            <person name="Huang J."/>
        </authorList>
    </citation>
    <scope>NUCLEOTIDE SEQUENCE [LARGE SCALE GENOMIC DNA]</scope>
    <source>
        <strain evidence="11">race 1</strain>
    </source>
</reference>
<dbReference type="FunFam" id="3.40.50.200:FF:000014">
    <property type="entry name" value="Proteinase K"/>
    <property type="match status" value="1"/>
</dbReference>
<dbReference type="PROSITE" id="PS00136">
    <property type="entry name" value="SUBTILASE_ASP"/>
    <property type="match status" value="1"/>
</dbReference>
<dbReference type="SUPFAM" id="SSF52743">
    <property type="entry name" value="Subtilisin-like"/>
    <property type="match status" value="1"/>
</dbReference>
<dbReference type="Pfam" id="PF00082">
    <property type="entry name" value="Peptidase_S8"/>
    <property type="match status" value="1"/>
</dbReference>
<dbReference type="InterPro" id="IPR034193">
    <property type="entry name" value="PCSK9_ProteinaseK-like"/>
</dbReference>
<dbReference type="EMBL" id="KB730216">
    <property type="protein sequence ID" value="ENH69525.1"/>
    <property type="molecule type" value="Genomic_DNA"/>
</dbReference>